<organism evidence="2 3">
    <name type="scientific">Nocardia cerradoensis</name>
    <dbReference type="NCBI Taxonomy" id="85688"/>
    <lineage>
        <taxon>Bacteria</taxon>
        <taxon>Bacillati</taxon>
        <taxon>Actinomycetota</taxon>
        <taxon>Actinomycetes</taxon>
        <taxon>Mycobacteriales</taxon>
        <taxon>Nocardiaceae</taxon>
        <taxon>Nocardia</taxon>
    </lineage>
</organism>
<accession>A0A231HD15</accession>
<keyword evidence="1" id="KW-0812">Transmembrane</keyword>
<feature type="transmembrane region" description="Helical" evidence="1">
    <location>
        <begin position="9"/>
        <end position="29"/>
    </location>
</feature>
<gene>
    <name evidence="2" type="ORF">B7C42_01661</name>
</gene>
<dbReference type="Proteomes" id="UP000215506">
    <property type="component" value="Unassembled WGS sequence"/>
</dbReference>
<evidence type="ECO:0000313" key="3">
    <source>
        <dbReference type="Proteomes" id="UP000215506"/>
    </source>
</evidence>
<proteinExistence type="predicted"/>
<sequence length="127" mass="13708">MSGKFGRGAAMAVTVAIDATIIAVMAPDYNGAANVFWMLLTVKAWVFVLLYGFRSHWWITRGGRGIMRLVSCIALIGTLSTGTILLGDYPGRPFVRLALIAFVALAMMDLLLTLVAAQQDDDSDITP</sequence>
<keyword evidence="1" id="KW-0472">Membrane</keyword>
<evidence type="ECO:0000256" key="1">
    <source>
        <dbReference type="SAM" id="Phobius"/>
    </source>
</evidence>
<dbReference type="Pfam" id="PF23778">
    <property type="entry name" value="Phage_holin_2"/>
    <property type="match status" value="1"/>
</dbReference>
<keyword evidence="1" id="KW-1133">Transmembrane helix</keyword>
<reference evidence="2 3" key="1">
    <citation type="submission" date="2017-07" db="EMBL/GenBank/DDBJ databases">
        <title>First draft Genome Sequence of Nocardia cerradoensis isolated from human infection.</title>
        <authorList>
            <person name="Carrasco G."/>
        </authorList>
    </citation>
    <scope>NUCLEOTIDE SEQUENCE [LARGE SCALE GENOMIC DNA]</scope>
    <source>
        <strain evidence="2 3">CNM20130759</strain>
    </source>
</reference>
<keyword evidence="3" id="KW-1185">Reference proteome</keyword>
<dbReference type="EMBL" id="NGAF01000002">
    <property type="protein sequence ID" value="OXR46686.1"/>
    <property type="molecule type" value="Genomic_DNA"/>
</dbReference>
<dbReference type="AlphaFoldDB" id="A0A231HD15"/>
<name>A0A231HD15_9NOCA</name>
<protein>
    <submittedName>
        <fullName evidence="2">Uncharacterized protein</fullName>
    </submittedName>
</protein>
<dbReference type="InterPro" id="IPR056964">
    <property type="entry name" value="Phage_holin"/>
</dbReference>
<comment type="caution">
    <text evidence="2">The sequence shown here is derived from an EMBL/GenBank/DDBJ whole genome shotgun (WGS) entry which is preliminary data.</text>
</comment>
<feature type="transmembrane region" description="Helical" evidence="1">
    <location>
        <begin position="65"/>
        <end position="87"/>
    </location>
</feature>
<feature type="transmembrane region" description="Helical" evidence="1">
    <location>
        <begin position="93"/>
        <end position="117"/>
    </location>
</feature>
<dbReference type="RefSeq" id="WP_094024815.1">
    <property type="nucleotide sequence ID" value="NZ_NGAF01000002.1"/>
</dbReference>
<evidence type="ECO:0000313" key="2">
    <source>
        <dbReference type="EMBL" id="OXR46686.1"/>
    </source>
</evidence>
<feature type="transmembrane region" description="Helical" evidence="1">
    <location>
        <begin position="35"/>
        <end position="53"/>
    </location>
</feature>